<dbReference type="Gene3D" id="3.30.1150.10">
    <property type="match status" value="1"/>
</dbReference>
<evidence type="ECO:0000256" key="6">
    <source>
        <dbReference type="ARBA" id="ARBA00022692"/>
    </source>
</evidence>
<dbReference type="GO" id="GO:0098797">
    <property type="term" value="C:plasma membrane protein complex"/>
    <property type="evidence" value="ECO:0007669"/>
    <property type="project" value="TreeGrafter"/>
</dbReference>
<evidence type="ECO:0000256" key="5">
    <source>
        <dbReference type="ARBA" id="ARBA00022519"/>
    </source>
</evidence>
<evidence type="ECO:0000259" key="11">
    <source>
        <dbReference type="PROSITE" id="PS52015"/>
    </source>
</evidence>
<evidence type="ECO:0000256" key="3">
    <source>
        <dbReference type="ARBA" id="ARBA00022448"/>
    </source>
</evidence>
<keyword evidence="6" id="KW-0812">Transmembrane</keyword>
<dbReference type="RefSeq" id="WP_111266462.1">
    <property type="nucleotide sequence ID" value="NZ_CP029843.1"/>
</dbReference>
<dbReference type="PROSITE" id="PS51257">
    <property type="entry name" value="PROKAR_LIPOPROTEIN"/>
    <property type="match status" value="1"/>
</dbReference>
<evidence type="ECO:0000256" key="7">
    <source>
        <dbReference type="ARBA" id="ARBA00022927"/>
    </source>
</evidence>
<dbReference type="InterPro" id="IPR051045">
    <property type="entry name" value="TonB-dependent_transducer"/>
</dbReference>
<keyword evidence="4" id="KW-1003">Cell membrane</keyword>
<dbReference type="Pfam" id="PF03544">
    <property type="entry name" value="TonB_C"/>
    <property type="match status" value="1"/>
</dbReference>
<comment type="subcellular location">
    <subcellularLocation>
        <location evidence="1">Cell inner membrane</location>
        <topology evidence="1">Single-pass membrane protein</topology>
        <orientation evidence="1">Periplasmic side</orientation>
    </subcellularLocation>
</comment>
<dbReference type="OrthoDB" id="9792439at2"/>
<evidence type="ECO:0000256" key="8">
    <source>
        <dbReference type="ARBA" id="ARBA00022989"/>
    </source>
</evidence>
<evidence type="ECO:0000256" key="10">
    <source>
        <dbReference type="SAM" id="MobiDB-lite"/>
    </source>
</evidence>
<keyword evidence="5" id="KW-0997">Cell inner membrane</keyword>
<keyword evidence="13" id="KW-1185">Reference proteome</keyword>
<keyword evidence="8" id="KW-1133">Transmembrane helix</keyword>
<organism evidence="12 13">
    <name type="scientific">Marilutibacter maris</name>
    <dbReference type="NCBI Taxonomy" id="1605891"/>
    <lineage>
        <taxon>Bacteria</taxon>
        <taxon>Pseudomonadati</taxon>
        <taxon>Pseudomonadota</taxon>
        <taxon>Gammaproteobacteria</taxon>
        <taxon>Lysobacterales</taxon>
        <taxon>Lysobacteraceae</taxon>
        <taxon>Marilutibacter</taxon>
    </lineage>
</organism>
<dbReference type="PANTHER" id="PTHR33446">
    <property type="entry name" value="PROTEIN TONB-RELATED"/>
    <property type="match status" value="1"/>
</dbReference>
<dbReference type="PROSITE" id="PS52015">
    <property type="entry name" value="TONB_CTD"/>
    <property type="match status" value="1"/>
</dbReference>
<keyword evidence="9" id="KW-0472">Membrane</keyword>
<dbReference type="GO" id="GO:0031992">
    <property type="term" value="F:energy transducer activity"/>
    <property type="evidence" value="ECO:0007669"/>
    <property type="project" value="TreeGrafter"/>
</dbReference>
<dbReference type="Proteomes" id="UP000249447">
    <property type="component" value="Chromosome"/>
</dbReference>
<evidence type="ECO:0000256" key="1">
    <source>
        <dbReference type="ARBA" id="ARBA00004383"/>
    </source>
</evidence>
<protein>
    <submittedName>
        <fullName evidence="12">Energy transducer TonB</fullName>
    </submittedName>
</protein>
<dbReference type="NCBIfam" id="TIGR01352">
    <property type="entry name" value="tonB_Cterm"/>
    <property type="match status" value="1"/>
</dbReference>
<dbReference type="InterPro" id="IPR037682">
    <property type="entry name" value="TonB_C"/>
</dbReference>
<evidence type="ECO:0000313" key="13">
    <source>
        <dbReference type="Proteomes" id="UP000249447"/>
    </source>
</evidence>
<accession>A0A2U9T729</accession>
<keyword evidence="7" id="KW-0653">Protein transport</keyword>
<proteinExistence type="inferred from homology"/>
<feature type="domain" description="TonB C-terminal" evidence="11">
    <location>
        <begin position="29"/>
        <end position="125"/>
    </location>
</feature>
<dbReference type="PANTHER" id="PTHR33446:SF2">
    <property type="entry name" value="PROTEIN TONB"/>
    <property type="match status" value="1"/>
</dbReference>
<evidence type="ECO:0000313" key="12">
    <source>
        <dbReference type="EMBL" id="AWV07352.1"/>
    </source>
</evidence>
<evidence type="ECO:0000256" key="4">
    <source>
        <dbReference type="ARBA" id="ARBA00022475"/>
    </source>
</evidence>
<keyword evidence="3" id="KW-0813">Transport</keyword>
<evidence type="ECO:0000256" key="9">
    <source>
        <dbReference type="ARBA" id="ARBA00023136"/>
    </source>
</evidence>
<dbReference type="SUPFAM" id="SSF74653">
    <property type="entry name" value="TolA/TonB C-terminal domain"/>
    <property type="match status" value="1"/>
</dbReference>
<gene>
    <name evidence="12" type="ORF">C9I47_1656</name>
</gene>
<dbReference type="GO" id="GO:0015031">
    <property type="term" value="P:protein transport"/>
    <property type="evidence" value="ECO:0007669"/>
    <property type="project" value="UniProtKB-KW"/>
</dbReference>
<evidence type="ECO:0000256" key="2">
    <source>
        <dbReference type="ARBA" id="ARBA00006555"/>
    </source>
</evidence>
<sequence length="136" mass="14443">MNRQSPLLLISVAALAVSGCRAPVPEPEIPSTEIAAIHTPPPDYPLELACSDVGGKVVMQVVVGPEGRPTAVTITGSSGVPELDRAADAGVRAWEFKPATRHGKPVSQTIQVPMNFTPPQESELCLQREQTEPDQL</sequence>
<dbReference type="GO" id="GO:0055085">
    <property type="term" value="P:transmembrane transport"/>
    <property type="evidence" value="ECO:0007669"/>
    <property type="project" value="InterPro"/>
</dbReference>
<dbReference type="InterPro" id="IPR006260">
    <property type="entry name" value="TonB/TolA_C"/>
</dbReference>
<reference evidence="12 13" key="1">
    <citation type="submission" date="2018-05" db="EMBL/GenBank/DDBJ databases">
        <title>The complete genome of Lysobacter maris HZ9B, a marine bacterium antagonistic against terrestrial plant pathogens.</title>
        <authorList>
            <person name="Zhang X.-Q."/>
        </authorList>
    </citation>
    <scope>NUCLEOTIDE SEQUENCE [LARGE SCALE GENOMIC DNA]</scope>
    <source>
        <strain evidence="12 13">HZ9B</strain>
    </source>
</reference>
<dbReference type="AlphaFoldDB" id="A0A2U9T729"/>
<name>A0A2U9T729_9GAMM</name>
<feature type="region of interest" description="Disordered" evidence="10">
    <location>
        <begin position="116"/>
        <end position="136"/>
    </location>
</feature>
<comment type="similarity">
    <text evidence="2">Belongs to the TonB family.</text>
</comment>
<dbReference type="EMBL" id="CP029843">
    <property type="protein sequence ID" value="AWV07352.1"/>
    <property type="molecule type" value="Genomic_DNA"/>
</dbReference>
<dbReference type="KEGG" id="lmb:C9I47_1656"/>